<gene>
    <name evidence="1" type="ORF">Vadar_032087</name>
</gene>
<keyword evidence="2" id="KW-1185">Reference proteome</keyword>
<dbReference type="EMBL" id="CM037157">
    <property type="protein sequence ID" value="KAH7850380.1"/>
    <property type="molecule type" value="Genomic_DNA"/>
</dbReference>
<sequence length="711" mass="80440">MAVPVPKSGRQAKRSYGFCVKMTAVAVLGLCFMLIWSMFSSSSVVSQRSTFGEFSEPVSTNGKVFQPQIHSGKKEPRKDQVNKEDEKSKFESDLGERDKKKANGSESFVQKGGKEASNEEKGHGSVESEGEGLPKEDGGEKEEVDANGKEEEDAVDGEGKGTEGLEEDVELSDGVDVNQEDESDDSKSTGKNKKDIGPLFDPKAHYTWKLCSTRSKYNYIPCIDVESTGGRLQSYRHHERSCPRTPPTCLVPLPHEGYGTPVRWPESKLKILYKNVGHPKLADFVKKQSWVVEIGEYLTFPQNHTELKGGIMHYLESIEEMVPDIEWGKNIRLVLDIGCTDSSFAATLLDKDVLTLTLGLKDDLVDLAQVALERGFPAVVSPFENRRLPFPSSVFDAIHCGECHIHWHSNGGKLFLEMNRVLRPGGYFILSTQHDSIEVEEAMSTLTASICWNILAHKTDEISDIGVKIYQKPASNDIYKLRRKKDPPLCKENENPDAAWNNPIKSCLHTIPSSIEQRGTEWPEEWPKRLETYPDWMNNKEKLIADTLHWKAIVDKSYLSGMDIDWSNIRNVMDMKAINGGFAAALLEKKVWVMNVIPVHAPDTLPIIFERGLVGVYHDWCESFGTYPRSYDLLHADHLFSRLKNRCKPPIAIIVEMDRIVRPGGWAIIRDKVEILDPLEGIFRSLHWEIRMTYYQEKEGLMCVQKTIWRP</sequence>
<accession>A0ACB7YAF6</accession>
<evidence type="ECO:0000313" key="1">
    <source>
        <dbReference type="EMBL" id="KAH7850380.1"/>
    </source>
</evidence>
<reference evidence="1 2" key="1">
    <citation type="journal article" date="2021" name="Hortic Res">
        <title>High-quality reference genome and annotation aids understanding of berry development for evergreen blueberry (Vaccinium darrowii).</title>
        <authorList>
            <person name="Yu J."/>
            <person name="Hulse-Kemp A.M."/>
            <person name="Babiker E."/>
            <person name="Staton M."/>
        </authorList>
    </citation>
    <scope>NUCLEOTIDE SEQUENCE [LARGE SCALE GENOMIC DNA]</scope>
    <source>
        <strain evidence="2">cv. NJ 8807/NJ 8810</strain>
        <tissue evidence="1">Young leaf</tissue>
    </source>
</reference>
<proteinExistence type="predicted"/>
<comment type="caution">
    <text evidence="1">The sequence shown here is derived from an EMBL/GenBank/DDBJ whole genome shotgun (WGS) entry which is preliminary data.</text>
</comment>
<name>A0ACB7YAF6_9ERIC</name>
<evidence type="ECO:0000313" key="2">
    <source>
        <dbReference type="Proteomes" id="UP000828048"/>
    </source>
</evidence>
<protein>
    <submittedName>
        <fullName evidence="1">Uncharacterized protein</fullName>
    </submittedName>
</protein>
<dbReference type="Proteomes" id="UP000828048">
    <property type="component" value="Chromosome 7"/>
</dbReference>
<organism evidence="1 2">
    <name type="scientific">Vaccinium darrowii</name>
    <dbReference type="NCBI Taxonomy" id="229202"/>
    <lineage>
        <taxon>Eukaryota</taxon>
        <taxon>Viridiplantae</taxon>
        <taxon>Streptophyta</taxon>
        <taxon>Embryophyta</taxon>
        <taxon>Tracheophyta</taxon>
        <taxon>Spermatophyta</taxon>
        <taxon>Magnoliopsida</taxon>
        <taxon>eudicotyledons</taxon>
        <taxon>Gunneridae</taxon>
        <taxon>Pentapetalae</taxon>
        <taxon>asterids</taxon>
        <taxon>Ericales</taxon>
        <taxon>Ericaceae</taxon>
        <taxon>Vaccinioideae</taxon>
        <taxon>Vaccinieae</taxon>
        <taxon>Vaccinium</taxon>
    </lineage>
</organism>